<reference evidence="5 6" key="1">
    <citation type="journal article" date="2021" name="Sci. Rep.">
        <title>The distribution of antibiotic resistance genes in chicken gut microbiota commensals.</title>
        <authorList>
            <person name="Juricova H."/>
            <person name="Matiasovicova J."/>
            <person name="Kubasova T."/>
            <person name="Cejkova D."/>
            <person name="Rychlik I."/>
        </authorList>
    </citation>
    <scope>NUCLEOTIDE SEQUENCE [LARGE SCALE GENOMIC DNA]</scope>
    <source>
        <strain evidence="5 6">An768</strain>
    </source>
</reference>
<evidence type="ECO:0000313" key="6">
    <source>
        <dbReference type="Proteomes" id="UP000782117"/>
    </source>
</evidence>
<dbReference type="InterPro" id="IPR001025">
    <property type="entry name" value="BAH_dom"/>
</dbReference>
<keyword evidence="3" id="KW-0238">DNA-binding</keyword>
<dbReference type="PROSITE" id="PS51038">
    <property type="entry name" value="BAH"/>
    <property type="match status" value="1"/>
</dbReference>
<keyword evidence="2" id="KW-0680">Restriction system</keyword>
<proteinExistence type="inferred from homology"/>
<dbReference type="InterPro" id="IPR000055">
    <property type="entry name" value="Restrct_endonuc_typeI_TRD"/>
</dbReference>
<protein>
    <submittedName>
        <fullName evidence="5">Restriction endonuclease subunit S</fullName>
    </submittedName>
</protein>
<dbReference type="EMBL" id="JACJKJ010000005">
    <property type="protein sequence ID" value="MBM6806168.1"/>
    <property type="molecule type" value="Genomic_DNA"/>
</dbReference>
<dbReference type="RefSeq" id="WP_204499883.1">
    <property type="nucleotide sequence ID" value="NZ_JACJKJ010000005.1"/>
</dbReference>
<keyword evidence="5" id="KW-0540">Nuclease</keyword>
<evidence type="ECO:0000256" key="2">
    <source>
        <dbReference type="ARBA" id="ARBA00022747"/>
    </source>
</evidence>
<dbReference type="InterPro" id="IPR044946">
    <property type="entry name" value="Restrct_endonuc_typeI_TRD_sf"/>
</dbReference>
<feature type="domain" description="BAH" evidence="4">
    <location>
        <begin position="65"/>
        <end position="197"/>
    </location>
</feature>
<sequence length="381" mass="43979">MNKGEVKRLGDYIREVDVRNRDLEVTKLLGVSISKEFMPSIANTIGTDMSSYKVVEPRQFAYGPVTSRNGDKVSIALYKDDEKAIVSQAYTIFEVKNKQELLPEYLMMWFRRPEFDRYARFKSHGSAREIFSWEEMCDVELPIPPIEQQQKIVSEYEAVTRRIRLNEQIIAKLEETAQALYRKMFVDGIDKENLPEEWKMGTLEMLCELIIAGTIPVYSDESRYLVLGQKCNYNGSIDLSKARKHKPKSSCISLKFGDILINSTGKGTLGRVGQIYFQPKDVTFDSNMTMVRAKEDFLIEYVGSYVSQQENMFVHISQGSTDQTRLYCSMVRPLKIIIPDNDTLKAYSKNCRPIKLLIEQKRQENNQLKKLQSLFLAKMGQ</sequence>
<dbReference type="PANTHER" id="PTHR30408:SF12">
    <property type="entry name" value="TYPE I RESTRICTION ENZYME MJAVIII SPECIFICITY SUBUNIT"/>
    <property type="match status" value="1"/>
</dbReference>
<keyword evidence="5" id="KW-0378">Hydrolase</keyword>
<name>A0ABS2F8T0_9BACE</name>
<evidence type="ECO:0000256" key="1">
    <source>
        <dbReference type="ARBA" id="ARBA00010923"/>
    </source>
</evidence>
<keyword evidence="5" id="KW-0255">Endonuclease</keyword>
<organism evidence="5 6">
    <name type="scientific">Bacteroides caecicola</name>
    <dbReference type="NCBI Taxonomy" id="1462569"/>
    <lineage>
        <taxon>Bacteria</taxon>
        <taxon>Pseudomonadati</taxon>
        <taxon>Bacteroidota</taxon>
        <taxon>Bacteroidia</taxon>
        <taxon>Bacteroidales</taxon>
        <taxon>Bacteroidaceae</taxon>
        <taxon>Bacteroides</taxon>
    </lineage>
</organism>
<dbReference type="InterPro" id="IPR052021">
    <property type="entry name" value="Type-I_RS_S_subunit"/>
</dbReference>
<evidence type="ECO:0000256" key="3">
    <source>
        <dbReference type="ARBA" id="ARBA00023125"/>
    </source>
</evidence>
<gene>
    <name evidence="5" type="ORF">H6A24_06580</name>
</gene>
<keyword evidence="6" id="KW-1185">Reference proteome</keyword>
<evidence type="ECO:0000259" key="4">
    <source>
        <dbReference type="PROSITE" id="PS51038"/>
    </source>
</evidence>
<comment type="caution">
    <text evidence="5">The sequence shown here is derived from an EMBL/GenBank/DDBJ whole genome shotgun (WGS) entry which is preliminary data.</text>
</comment>
<accession>A0ABS2F8T0</accession>
<dbReference type="Proteomes" id="UP000782117">
    <property type="component" value="Unassembled WGS sequence"/>
</dbReference>
<dbReference type="PANTHER" id="PTHR30408">
    <property type="entry name" value="TYPE-1 RESTRICTION ENZYME ECOKI SPECIFICITY PROTEIN"/>
    <property type="match status" value="1"/>
</dbReference>
<dbReference type="Gene3D" id="3.90.220.20">
    <property type="entry name" value="DNA methylase specificity domains"/>
    <property type="match status" value="2"/>
</dbReference>
<dbReference type="Pfam" id="PF01420">
    <property type="entry name" value="Methylase_S"/>
    <property type="match status" value="2"/>
</dbReference>
<dbReference type="GO" id="GO:0004519">
    <property type="term" value="F:endonuclease activity"/>
    <property type="evidence" value="ECO:0007669"/>
    <property type="project" value="UniProtKB-KW"/>
</dbReference>
<evidence type="ECO:0000313" key="5">
    <source>
        <dbReference type="EMBL" id="MBM6806168.1"/>
    </source>
</evidence>
<comment type="similarity">
    <text evidence="1">Belongs to the type-I restriction system S methylase family.</text>
</comment>
<dbReference type="SUPFAM" id="SSF116734">
    <property type="entry name" value="DNA methylase specificity domain"/>
    <property type="match status" value="2"/>
</dbReference>